<accession>A0A1I7UP19</accession>
<keyword evidence="1" id="KW-0732">Signal</keyword>
<feature type="chain" id="PRO_5009309174" evidence="1">
    <location>
        <begin position="20"/>
        <end position="69"/>
    </location>
</feature>
<feature type="signal peptide" evidence="1">
    <location>
        <begin position="1"/>
        <end position="19"/>
    </location>
</feature>
<sequence>MNFNFILALLLVIMITVSGAPAKGVEEEVVHHPTVETHPPVDSKLYCSYCCKSVEVGGKYTTVCGDLCC</sequence>
<proteinExistence type="predicted"/>
<keyword evidence="2" id="KW-1185">Reference proteome</keyword>
<dbReference type="Proteomes" id="UP000095282">
    <property type="component" value="Unplaced"/>
</dbReference>
<dbReference type="AlphaFoldDB" id="A0A1I7UP19"/>
<evidence type="ECO:0000313" key="2">
    <source>
        <dbReference type="Proteomes" id="UP000095282"/>
    </source>
</evidence>
<organism evidence="2 3">
    <name type="scientific">Caenorhabditis tropicalis</name>
    <dbReference type="NCBI Taxonomy" id="1561998"/>
    <lineage>
        <taxon>Eukaryota</taxon>
        <taxon>Metazoa</taxon>
        <taxon>Ecdysozoa</taxon>
        <taxon>Nematoda</taxon>
        <taxon>Chromadorea</taxon>
        <taxon>Rhabditida</taxon>
        <taxon>Rhabditina</taxon>
        <taxon>Rhabditomorpha</taxon>
        <taxon>Rhabditoidea</taxon>
        <taxon>Rhabditidae</taxon>
        <taxon>Peloderinae</taxon>
        <taxon>Caenorhabditis</taxon>
    </lineage>
</organism>
<name>A0A1I7UP19_9PELO</name>
<evidence type="ECO:0000313" key="3">
    <source>
        <dbReference type="WBParaSite" id="Csp11.Scaffold630.g17908.t1"/>
    </source>
</evidence>
<reference evidence="3" key="1">
    <citation type="submission" date="2016-11" db="UniProtKB">
        <authorList>
            <consortium name="WormBaseParasite"/>
        </authorList>
    </citation>
    <scope>IDENTIFICATION</scope>
</reference>
<protein>
    <submittedName>
        <fullName evidence="3">Pollen allergen ole e 6</fullName>
    </submittedName>
</protein>
<dbReference type="WBParaSite" id="Csp11.Scaffold630.g17908.t1">
    <property type="protein sequence ID" value="Csp11.Scaffold630.g17908.t1"/>
    <property type="gene ID" value="Csp11.Scaffold630.g17908"/>
</dbReference>
<evidence type="ECO:0000256" key="1">
    <source>
        <dbReference type="SAM" id="SignalP"/>
    </source>
</evidence>